<sequence>MNFLVDENMPRSLAPQIAALGFEVQDVRDIGLRGHPDTKVMEAAIAADAIIITRDRGLANPKTWPEAFTAGAIFINLPDDTPATSINTKIIELLTNRLPVSLLGAYTTLEPRRALSRPVCRRL</sequence>
<dbReference type="InterPro" id="IPR041049">
    <property type="entry name" value="DUF5615"/>
</dbReference>
<accession>A0A480AAK6</accession>
<gene>
    <name evidence="2" type="ORF">NIES80_12370</name>
</gene>
<feature type="domain" description="DUF5615" evidence="1">
    <location>
        <begin position="1"/>
        <end position="96"/>
    </location>
</feature>
<evidence type="ECO:0000313" key="2">
    <source>
        <dbReference type="EMBL" id="GCL41542.1"/>
    </source>
</evidence>
<evidence type="ECO:0000313" key="3">
    <source>
        <dbReference type="Proteomes" id="UP000299367"/>
    </source>
</evidence>
<dbReference type="Proteomes" id="UP000299367">
    <property type="component" value="Unassembled WGS sequence"/>
</dbReference>
<evidence type="ECO:0000259" key="1">
    <source>
        <dbReference type="Pfam" id="PF18480"/>
    </source>
</evidence>
<protein>
    <recommendedName>
        <fullName evidence="1">DUF5615 domain-containing protein</fullName>
    </recommendedName>
</protein>
<name>A0A480AAK6_9CYAN</name>
<comment type="caution">
    <text evidence="2">The sequence shown here is derived from an EMBL/GenBank/DDBJ whole genome shotgun (WGS) entry which is preliminary data.</text>
</comment>
<dbReference type="RefSeq" id="WP_137907263.1">
    <property type="nucleotide sequence ID" value="NZ_BJCF01000009.1"/>
</dbReference>
<reference evidence="3" key="1">
    <citation type="submission" date="2019-02" db="EMBL/GenBank/DDBJ databases">
        <title>Draft genome sequence of Dolichospermum planctonicum NIES-80.</title>
        <authorList>
            <person name="Yamaguchi H."/>
            <person name="Suzuki S."/>
            <person name="Kawachi M."/>
        </authorList>
    </citation>
    <scope>NUCLEOTIDE SEQUENCE [LARGE SCALE GENOMIC DNA]</scope>
    <source>
        <strain evidence="3">NIES-80</strain>
    </source>
</reference>
<dbReference type="EMBL" id="BJCF01000009">
    <property type="protein sequence ID" value="GCL41542.1"/>
    <property type="molecule type" value="Genomic_DNA"/>
</dbReference>
<organism evidence="2 3">
    <name type="scientific">Dolichospermum planctonicum</name>
    <dbReference type="NCBI Taxonomy" id="136072"/>
    <lineage>
        <taxon>Bacteria</taxon>
        <taxon>Bacillati</taxon>
        <taxon>Cyanobacteriota</taxon>
        <taxon>Cyanophyceae</taxon>
        <taxon>Nostocales</taxon>
        <taxon>Aphanizomenonaceae</taxon>
        <taxon>Dolichospermum</taxon>
    </lineage>
</organism>
<dbReference type="Pfam" id="PF18480">
    <property type="entry name" value="DUF5615"/>
    <property type="match status" value="1"/>
</dbReference>
<dbReference type="AlphaFoldDB" id="A0A480AAK6"/>
<proteinExistence type="predicted"/>
<dbReference type="OrthoDB" id="514876at2"/>